<dbReference type="Proteomes" id="UP000009226">
    <property type="component" value="Chromosome"/>
</dbReference>
<organism evidence="1 2">
    <name type="scientific">Desulfotomaculum nigrificans (strain DSM 14880 / VKM B-2319 / CO-1-SRB)</name>
    <name type="common">Desulfotomaculum carboxydivorans</name>
    <dbReference type="NCBI Taxonomy" id="868595"/>
    <lineage>
        <taxon>Bacteria</taxon>
        <taxon>Bacillati</taxon>
        <taxon>Bacillota</taxon>
        <taxon>Clostridia</taxon>
        <taxon>Eubacteriales</taxon>
        <taxon>Desulfotomaculaceae</taxon>
        <taxon>Desulfotomaculum</taxon>
    </lineage>
</organism>
<dbReference type="KEGG" id="dca:Desca_2003"/>
<accession>F6B970</accession>
<dbReference type="STRING" id="868595.Desca_2003"/>
<dbReference type="EMBL" id="CP002736">
    <property type="protein sequence ID" value="AEF94842.1"/>
    <property type="molecule type" value="Genomic_DNA"/>
</dbReference>
<protein>
    <submittedName>
        <fullName evidence="1">Uncharacterized protein</fullName>
    </submittedName>
</protein>
<proteinExistence type="predicted"/>
<keyword evidence="2" id="KW-1185">Reference proteome</keyword>
<sequence length="38" mass="4372">MVIMVTGKPCEYYSKTILIYKLFVVNGNIKIVQAYFAI</sequence>
<dbReference type="AlphaFoldDB" id="F6B970"/>
<name>F6B970_DESCC</name>
<evidence type="ECO:0000313" key="1">
    <source>
        <dbReference type="EMBL" id="AEF94842.1"/>
    </source>
</evidence>
<reference evidence="1 2" key="1">
    <citation type="submission" date="2011-05" db="EMBL/GenBank/DDBJ databases">
        <title>Complete sequence of Desulfotomaculum carboxydivorans CO-1-SRB.</title>
        <authorList>
            <consortium name="US DOE Joint Genome Institute"/>
            <person name="Lucas S."/>
            <person name="Han J."/>
            <person name="Lapidus A."/>
            <person name="Cheng J.-F."/>
            <person name="Goodwin L."/>
            <person name="Pitluck S."/>
            <person name="Peters L."/>
            <person name="Mikhailova N."/>
            <person name="Lu M."/>
            <person name="Han C."/>
            <person name="Tapia R."/>
            <person name="Land M."/>
            <person name="Hauser L."/>
            <person name="Kyrpides N."/>
            <person name="Ivanova N."/>
            <person name="Pagani I."/>
            <person name="Stams A."/>
            <person name="Plugge C."/>
            <person name="Muyzer G."/>
            <person name="Kuever J."/>
            <person name="Parshina S."/>
            <person name="Ivanova A."/>
            <person name="Nazina T."/>
            <person name="Woyke T."/>
        </authorList>
    </citation>
    <scope>NUCLEOTIDE SEQUENCE [LARGE SCALE GENOMIC DNA]</scope>
    <source>
        <strain evidence="2">DSM 14880 / VKM B-2319 / CO-1-SRB</strain>
    </source>
</reference>
<dbReference type="HOGENOM" id="CLU_3327174_0_0_9"/>
<evidence type="ECO:0000313" key="2">
    <source>
        <dbReference type="Proteomes" id="UP000009226"/>
    </source>
</evidence>
<gene>
    <name evidence="1" type="ordered locus">Desca_2003</name>
</gene>